<evidence type="ECO:0000259" key="3">
    <source>
        <dbReference type="PROSITE" id="PS50893"/>
    </source>
</evidence>
<dbReference type="InterPro" id="IPR017871">
    <property type="entry name" value="ABC_transporter-like_CS"/>
</dbReference>
<dbReference type="InterPro" id="IPR003439">
    <property type="entry name" value="ABC_transporter-like_ATP-bd"/>
</dbReference>
<dbReference type="Gene3D" id="3.40.50.300">
    <property type="entry name" value="P-loop containing nucleotide triphosphate hydrolases"/>
    <property type="match status" value="1"/>
</dbReference>
<evidence type="ECO:0000256" key="1">
    <source>
        <dbReference type="ARBA" id="ARBA00022741"/>
    </source>
</evidence>
<dbReference type="PROSITE" id="PS00211">
    <property type="entry name" value="ABC_TRANSPORTER_1"/>
    <property type="match status" value="1"/>
</dbReference>
<name>A0ABU4VP92_9ACTN</name>
<dbReference type="SMART" id="SM00382">
    <property type="entry name" value="AAA"/>
    <property type="match status" value="1"/>
</dbReference>
<reference evidence="4 5" key="1">
    <citation type="submission" date="2023-11" db="EMBL/GenBank/DDBJ databases">
        <authorList>
            <person name="Xu M."/>
            <person name="Jiang T."/>
        </authorList>
    </citation>
    <scope>NUCLEOTIDE SEQUENCE [LARGE SCALE GENOMIC DNA]</scope>
    <source>
        <strain evidence="4 5">SD</strain>
    </source>
</reference>
<organism evidence="4 5">
    <name type="scientific">Patulibacter brassicae</name>
    <dbReference type="NCBI Taxonomy" id="1705717"/>
    <lineage>
        <taxon>Bacteria</taxon>
        <taxon>Bacillati</taxon>
        <taxon>Actinomycetota</taxon>
        <taxon>Thermoleophilia</taxon>
        <taxon>Solirubrobacterales</taxon>
        <taxon>Patulibacteraceae</taxon>
        <taxon>Patulibacter</taxon>
    </lineage>
</organism>
<evidence type="ECO:0000313" key="5">
    <source>
        <dbReference type="Proteomes" id="UP001277761"/>
    </source>
</evidence>
<evidence type="ECO:0000313" key="4">
    <source>
        <dbReference type="EMBL" id="MDX8153152.1"/>
    </source>
</evidence>
<dbReference type="Pfam" id="PF00005">
    <property type="entry name" value="ABC_tran"/>
    <property type="match status" value="1"/>
</dbReference>
<dbReference type="SUPFAM" id="SSF52540">
    <property type="entry name" value="P-loop containing nucleoside triphosphate hydrolases"/>
    <property type="match status" value="1"/>
</dbReference>
<keyword evidence="1" id="KW-0547">Nucleotide-binding</keyword>
<dbReference type="InterPro" id="IPR027417">
    <property type="entry name" value="P-loop_NTPase"/>
</dbReference>
<comment type="caution">
    <text evidence="4">The sequence shown here is derived from an EMBL/GenBank/DDBJ whole genome shotgun (WGS) entry which is preliminary data.</text>
</comment>
<dbReference type="PANTHER" id="PTHR43514">
    <property type="entry name" value="ABC TRANSPORTER I FAMILY MEMBER 10"/>
    <property type="match status" value="1"/>
</dbReference>
<dbReference type="PROSITE" id="PS50893">
    <property type="entry name" value="ABC_TRANSPORTER_2"/>
    <property type="match status" value="1"/>
</dbReference>
<keyword evidence="5" id="KW-1185">Reference proteome</keyword>
<gene>
    <name evidence="4" type="ORF">SK069_16260</name>
</gene>
<dbReference type="RefSeq" id="WP_319955303.1">
    <property type="nucleotide sequence ID" value="NZ_JAXAVX010000011.1"/>
</dbReference>
<dbReference type="Proteomes" id="UP001277761">
    <property type="component" value="Unassembled WGS sequence"/>
</dbReference>
<sequence length="280" mass="29770">MAPDALRLRDVLVRRHGRDGRPLLLLDGIDWTVAPGEQWVVLGPNGAGKSTLLRLAGGGMQPTSGRVEVLGARVGGVDLRDLRERIGLVDAATARALRPSLSGHEVVLTGIFGSIALQPRRLRPEHDEHVRAALALVGAEPLAIRRYEDCSQGERQRLLLARALVGRGGTGPELLLLDEPAAGLDLPSRERLVGALAASAAARPDLPTVTVTHHLEEIPPTTTHALLLRGGRIVAAGPVGEVLRSEPVGACFGLPVAVDRTDGRWRAHVAVDAWHLTDHA</sequence>
<dbReference type="InterPro" id="IPR050334">
    <property type="entry name" value="Molybdenum_import_ModC"/>
</dbReference>
<dbReference type="InterPro" id="IPR003593">
    <property type="entry name" value="AAA+_ATPase"/>
</dbReference>
<protein>
    <submittedName>
        <fullName evidence="4">ATP-binding cassette domain-containing protein</fullName>
    </submittedName>
</protein>
<proteinExistence type="predicted"/>
<dbReference type="GO" id="GO:0005524">
    <property type="term" value="F:ATP binding"/>
    <property type="evidence" value="ECO:0007669"/>
    <property type="project" value="UniProtKB-KW"/>
</dbReference>
<dbReference type="PANTHER" id="PTHR43514:SF4">
    <property type="entry name" value="ABC TRANSPORTER I FAMILY MEMBER 10"/>
    <property type="match status" value="1"/>
</dbReference>
<dbReference type="EMBL" id="JAXAVX010000011">
    <property type="protein sequence ID" value="MDX8153152.1"/>
    <property type="molecule type" value="Genomic_DNA"/>
</dbReference>
<accession>A0ABU4VP92</accession>
<feature type="domain" description="ABC transporter" evidence="3">
    <location>
        <begin position="6"/>
        <end position="255"/>
    </location>
</feature>
<keyword evidence="2 4" id="KW-0067">ATP-binding</keyword>
<evidence type="ECO:0000256" key="2">
    <source>
        <dbReference type="ARBA" id="ARBA00022840"/>
    </source>
</evidence>